<protein>
    <submittedName>
        <fullName evidence="1">Uncharacterized protein</fullName>
    </submittedName>
</protein>
<proteinExistence type="predicted"/>
<keyword evidence="2" id="KW-1185">Reference proteome</keyword>
<dbReference type="EMBL" id="JBBPFD010000017">
    <property type="protein sequence ID" value="KAK7891069.1"/>
    <property type="molecule type" value="Genomic_DNA"/>
</dbReference>
<sequence>MAQSHWDRLQSVAIPDENKRGRAPLYKAALTLLASSHFRVLGLGSRRLEGPVPLGAPLAHVAALAADCVVQAGVLGSGGPGVSAATGGEGNTCVRDQNNGTGPLARRKPPPCFLWLTLLVHMCTECERL</sequence>
<organism evidence="1 2">
    <name type="scientific">Mugilogobius chulae</name>
    <name type="common">yellowstripe goby</name>
    <dbReference type="NCBI Taxonomy" id="88201"/>
    <lineage>
        <taxon>Eukaryota</taxon>
        <taxon>Metazoa</taxon>
        <taxon>Chordata</taxon>
        <taxon>Craniata</taxon>
        <taxon>Vertebrata</taxon>
        <taxon>Euteleostomi</taxon>
        <taxon>Actinopterygii</taxon>
        <taxon>Neopterygii</taxon>
        <taxon>Teleostei</taxon>
        <taxon>Neoteleostei</taxon>
        <taxon>Acanthomorphata</taxon>
        <taxon>Gobiaria</taxon>
        <taxon>Gobiiformes</taxon>
        <taxon>Gobioidei</taxon>
        <taxon>Gobiidae</taxon>
        <taxon>Gobionellinae</taxon>
        <taxon>Mugilogobius</taxon>
    </lineage>
</organism>
<evidence type="ECO:0000313" key="2">
    <source>
        <dbReference type="Proteomes" id="UP001460270"/>
    </source>
</evidence>
<name>A0AAW0NFK7_9GOBI</name>
<reference evidence="2" key="1">
    <citation type="submission" date="2024-04" db="EMBL/GenBank/DDBJ databases">
        <title>Salinicola lusitanus LLJ914,a marine bacterium isolated from the Okinawa Trough.</title>
        <authorList>
            <person name="Li J."/>
        </authorList>
    </citation>
    <scope>NUCLEOTIDE SEQUENCE [LARGE SCALE GENOMIC DNA]</scope>
</reference>
<gene>
    <name evidence="1" type="ORF">WMY93_023032</name>
</gene>
<dbReference type="AlphaFoldDB" id="A0AAW0NFK7"/>
<evidence type="ECO:0000313" key="1">
    <source>
        <dbReference type="EMBL" id="KAK7891069.1"/>
    </source>
</evidence>
<comment type="caution">
    <text evidence="1">The sequence shown here is derived from an EMBL/GenBank/DDBJ whole genome shotgun (WGS) entry which is preliminary data.</text>
</comment>
<dbReference type="Proteomes" id="UP001460270">
    <property type="component" value="Unassembled WGS sequence"/>
</dbReference>
<accession>A0AAW0NFK7</accession>